<dbReference type="Gene3D" id="3.90.1720.10">
    <property type="entry name" value="endopeptidase domain like (from Nostoc punctiforme)"/>
    <property type="match status" value="1"/>
</dbReference>
<feature type="domain" description="NlpC/P60" evidence="5">
    <location>
        <begin position="1"/>
        <end position="135"/>
    </location>
</feature>
<dbReference type="InterPro" id="IPR051202">
    <property type="entry name" value="Peptidase_C40"/>
</dbReference>
<dbReference type="PROSITE" id="PS51935">
    <property type="entry name" value="NLPC_P60"/>
    <property type="match status" value="1"/>
</dbReference>
<keyword evidence="4" id="KW-0788">Thiol protease</keyword>
<comment type="caution">
    <text evidence="6">The sequence shown here is derived from an EMBL/GenBank/DDBJ whole genome shotgun (WGS) entry which is preliminary data.</text>
</comment>
<dbReference type="Pfam" id="PF00877">
    <property type="entry name" value="NLPC_P60"/>
    <property type="match status" value="1"/>
</dbReference>
<evidence type="ECO:0000256" key="3">
    <source>
        <dbReference type="ARBA" id="ARBA00022801"/>
    </source>
</evidence>
<dbReference type="GO" id="GO:0006508">
    <property type="term" value="P:proteolysis"/>
    <property type="evidence" value="ECO:0007669"/>
    <property type="project" value="UniProtKB-KW"/>
</dbReference>
<name>A0A4R1RW62_HYDET</name>
<dbReference type="EMBL" id="SLUN01000008">
    <property type="protein sequence ID" value="TCL70911.1"/>
    <property type="molecule type" value="Genomic_DNA"/>
</dbReference>
<evidence type="ECO:0000259" key="5">
    <source>
        <dbReference type="PROSITE" id="PS51935"/>
    </source>
</evidence>
<evidence type="ECO:0000256" key="4">
    <source>
        <dbReference type="ARBA" id="ARBA00022807"/>
    </source>
</evidence>
<dbReference type="SUPFAM" id="SSF54001">
    <property type="entry name" value="Cysteine proteinases"/>
    <property type="match status" value="1"/>
</dbReference>
<evidence type="ECO:0000256" key="2">
    <source>
        <dbReference type="ARBA" id="ARBA00022670"/>
    </source>
</evidence>
<dbReference type="InterPro" id="IPR000064">
    <property type="entry name" value="NLP_P60_dom"/>
</dbReference>
<dbReference type="RefSeq" id="WP_132013882.1">
    <property type="nucleotide sequence ID" value="NZ_SLUN01000008.1"/>
</dbReference>
<evidence type="ECO:0000256" key="1">
    <source>
        <dbReference type="ARBA" id="ARBA00007074"/>
    </source>
</evidence>
<sequence>MDPKIAEITRKYIGIPYRNAGRDLTGLDCLGLAYLFYQDFGIKIPDGDGREYSSKWVYEDPERYLRGIQKVGREVSFHEIQPLDFVYFRIGHYISHGGIMVDEHQFIHVLQNTRVHLTPMNWIWRRRLVGVRRFA</sequence>
<accession>A0A4R1RW62</accession>
<dbReference type="OrthoDB" id="9808890at2"/>
<organism evidence="6 7">
    <name type="scientific">Hydrogenispora ethanolica</name>
    <dbReference type="NCBI Taxonomy" id="1082276"/>
    <lineage>
        <taxon>Bacteria</taxon>
        <taxon>Bacillati</taxon>
        <taxon>Bacillota</taxon>
        <taxon>Hydrogenispora</taxon>
    </lineage>
</organism>
<dbReference type="GO" id="GO:0008234">
    <property type="term" value="F:cysteine-type peptidase activity"/>
    <property type="evidence" value="ECO:0007669"/>
    <property type="project" value="UniProtKB-KW"/>
</dbReference>
<evidence type="ECO:0000313" key="6">
    <source>
        <dbReference type="EMBL" id="TCL70911.1"/>
    </source>
</evidence>
<dbReference type="AlphaFoldDB" id="A0A4R1RW62"/>
<keyword evidence="7" id="KW-1185">Reference proteome</keyword>
<proteinExistence type="inferred from homology"/>
<keyword evidence="3" id="KW-0378">Hydrolase</keyword>
<keyword evidence="2" id="KW-0645">Protease</keyword>
<protein>
    <submittedName>
        <fullName evidence="6">NlpC/P60 family protein</fullName>
    </submittedName>
</protein>
<reference evidence="6 7" key="1">
    <citation type="submission" date="2019-03" db="EMBL/GenBank/DDBJ databases">
        <title>Genomic Encyclopedia of Type Strains, Phase IV (KMG-IV): sequencing the most valuable type-strain genomes for metagenomic binning, comparative biology and taxonomic classification.</title>
        <authorList>
            <person name="Goeker M."/>
        </authorList>
    </citation>
    <scope>NUCLEOTIDE SEQUENCE [LARGE SCALE GENOMIC DNA]</scope>
    <source>
        <strain evidence="6 7">LX-B</strain>
    </source>
</reference>
<evidence type="ECO:0000313" key="7">
    <source>
        <dbReference type="Proteomes" id="UP000295008"/>
    </source>
</evidence>
<dbReference type="InterPro" id="IPR038765">
    <property type="entry name" value="Papain-like_cys_pep_sf"/>
</dbReference>
<dbReference type="PANTHER" id="PTHR47053">
    <property type="entry name" value="MUREIN DD-ENDOPEPTIDASE MEPH-RELATED"/>
    <property type="match status" value="1"/>
</dbReference>
<comment type="similarity">
    <text evidence="1">Belongs to the peptidase C40 family.</text>
</comment>
<dbReference type="PANTHER" id="PTHR47053:SF1">
    <property type="entry name" value="MUREIN DD-ENDOPEPTIDASE MEPH-RELATED"/>
    <property type="match status" value="1"/>
</dbReference>
<gene>
    <name evidence="6" type="ORF">EDC14_100856</name>
</gene>
<dbReference type="Proteomes" id="UP000295008">
    <property type="component" value="Unassembled WGS sequence"/>
</dbReference>